<dbReference type="Pfam" id="PF14559">
    <property type="entry name" value="TPR_19"/>
    <property type="match status" value="1"/>
</dbReference>
<keyword evidence="4" id="KW-0812">Transmembrane</keyword>
<reference evidence="5 6" key="1">
    <citation type="submission" date="2012-01" db="EMBL/GenBank/DDBJ databases">
        <title>Complete sequence of Desulfotomaculum gibsoniae DSM 7213.</title>
        <authorList>
            <consortium name="US DOE Joint Genome Institute"/>
            <person name="Lucas S."/>
            <person name="Han J."/>
            <person name="Lapidus A."/>
            <person name="Cheng J.-F."/>
            <person name="Goodwin L."/>
            <person name="Pitluck S."/>
            <person name="Peters L."/>
            <person name="Ovchinnikova G."/>
            <person name="Teshima H."/>
            <person name="Detter J.C."/>
            <person name="Han C."/>
            <person name="Tapia R."/>
            <person name="Land M."/>
            <person name="Hauser L."/>
            <person name="Kyrpides N."/>
            <person name="Ivanova N."/>
            <person name="Pagani I."/>
            <person name="Parshina S."/>
            <person name="Plugge C."/>
            <person name="Muyzer G."/>
            <person name="Kuever J."/>
            <person name="Ivanova A."/>
            <person name="Nazina T."/>
            <person name="Klenk H.-P."/>
            <person name="Brambilla E."/>
            <person name="Spring S."/>
            <person name="Stams A.F."/>
            <person name="Woyke T."/>
        </authorList>
    </citation>
    <scope>NUCLEOTIDE SEQUENCE [LARGE SCALE GENOMIC DNA]</scope>
    <source>
        <strain evidence="5 6">DSM 7213</strain>
    </source>
</reference>
<feature type="repeat" description="TPR" evidence="3">
    <location>
        <begin position="87"/>
        <end position="120"/>
    </location>
</feature>
<gene>
    <name evidence="5" type="ORF">Desgi_4685</name>
</gene>
<dbReference type="AlphaFoldDB" id="R4KWB4"/>
<dbReference type="SUPFAM" id="SSF48452">
    <property type="entry name" value="TPR-like"/>
    <property type="match status" value="1"/>
</dbReference>
<keyword evidence="2 3" id="KW-0802">TPR repeat</keyword>
<evidence type="ECO:0000313" key="6">
    <source>
        <dbReference type="Proteomes" id="UP000013520"/>
    </source>
</evidence>
<dbReference type="PANTHER" id="PTHR45586:SF1">
    <property type="entry name" value="LIPOPOLYSACCHARIDE ASSEMBLY PROTEIN B"/>
    <property type="match status" value="1"/>
</dbReference>
<dbReference type="EMBL" id="CP003273">
    <property type="protein sequence ID" value="AGL03911.1"/>
    <property type="molecule type" value="Genomic_DNA"/>
</dbReference>
<evidence type="ECO:0000256" key="4">
    <source>
        <dbReference type="SAM" id="Phobius"/>
    </source>
</evidence>
<dbReference type="OrthoDB" id="1806831at2"/>
<keyword evidence="4" id="KW-1133">Transmembrane helix</keyword>
<sequence length="211" mass="23682">MVKKDNQQSNNFGSFTNLSRKKKQQKIIFGILAVVLGVGLVGSSMFWAFGDNNIPSKSKVADVQQGDTIDQKIADLEAQLKEDQQNTALMGQLAGLYRDSGNAQKAVETYVKALKIKPDDVDMHKELSVTYFLIGDYDNAEDQVQQALKLKPDDAYAHYYAGQFYAFRSDEGRDVAKGIKELEEFVRLRKEGPDVEKAKQYIKELQDGQTS</sequence>
<evidence type="ECO:0000256" key="3">
    <source>
        <dbReference type="PROSITE-ProRule" id="PRU00339"/>
    </source>
</evidence>
<dbReference type="InterPro" id="IPR011990">
    <property type="entry name" value="TPR-like_helical_dom_sf"/>
</dbReference>
<keyword evidence="6" id="KW-1185">Reference proteome</keyword>
<evidence type="ECO:0000256" key="1">
    <source>
        <dbReference type="ARBA" id="ARBA00022737"/>
    </source>
</evidence>
<protein>
    <submittedName>
        <fullName evidence="5">Uncharacterized protein</fullName>
    </submittedName>
</protein>
<feature type="transmembrane region" description="Helical" evidence="4">
    <location>
        <begin position="27"/>
        <end position="49"/>
    </location>
</feature>
<organism evidence="5 6">
    <name type="scientific">Desulfoscipio gibsoniae DSM 7213</name>
    <dbReference type="NCBI Taxonomy" id="767817"/>
    <lineage>
        <taxon>Bacteria</taxon>
        <taxon>Bacillati</taxon>
        <taxon>Bacillota</taxon>
        <taxon>Clostridia</taxon>
        <taxon>Eubacteriales</taxon>
        <taxon>Desulfallaceae</taxon>
        <taxon>Desulfoscipio</taxon>
    </lineage>
</organism>
<dbReference type="PANTHER" id="PTHR45586">
    <property type="entry name" value="TPR REPEAT-CONTAINING PROTEIN PA4667"/>
    <property type="match status" value="1"/>
</dbReference>
<dbReference type="InterPro" id="IPR019734">
    <property type="entry name" value="TPR_rpt"/>
</dbReference>
<proteinExistence type="predicted"/>
<name>R4KWB4_9FIRM</name>
<dbReference type="eggNOG" id="COG4235">
    <property type="taxonomic scope" value="Bacteria"/>
</dbReference>
<dbReference type="HOGENOM" id="CLU_094894_1_1_9"/>
<evidence type="ECO:0000256" key="2">
    <source>
        <dbReference type="ARBA" id="ARBA00022803"/>
    </source>
</evidence>
<dbReference type="SMART" id="SM00028">
    <property type="entry name" value="TPR"/>
    <property type="match status" value="2"/>
</dbReference>
<dbReference type="Proteomes" id="UP000013520">
    <property type="component" value="Chromosome"/>
</dbReference>
<dbReference type="RefSeq" id="WP_006522245.1">
    <property type="nucleotide sequence ID" value="NC_021184.1"/>
</dbReference>
<dbReference type="STRING" id="767817.Desgi_4685"/>
<feature type="repeat" description="TPR" evidence="3">
    <location>
        <begin position="121"/>
        <end position="154"/>
    </location>
</feature>
<dbReference type="KEGG" id="dgi:Desgi_4685"/>
<accession>R4KWB4</accession>
<keyword evidence="1" id="KW-0677">Repeat</keyword>
<evidence type="ECO:0000313" key="5">
    <source>
        <dbReference type="EMBL" id="AGL03911.1"/>
    </source>
</evidence>
<dbReference type="Gene3D" id="1.25.40.10">
    <property type="entry name" value="Tetratricopeptide repeat domain"/>
    <property type="match status" value="1"/>
</dbReference>
<dbReference type="PROSITE" id="PS50005">
    <property type="entry name" value="TPR"/>
    <property type="match status" value="2"/>
</dbReference>
<dbReference type="InterPro" id="IPR051012">
    <property type="entry name" value="CellSynth/LPSAsmb/PSIAsmb"/>
</dbReference>
<keyword evidence="4" id="KW-0472">Membrane</keyword>